<evidence type="ECO:0000256" key="6">
    <source>
        <dbReference type="PIRSR" id="PIRSR028757-1"/>
    </source>
</evidence>
<keyword evidence="3" id="KW-0645">Protease</keyword>
<keyword evidence="4" id="KW-0378">Hydrolase</keyword>
<dbReference type="Gene3D" id="3.50.30.60">
    <property type="entry name" value="LD-carboxypeptidase A C-terminal domain-like"/>
    <property type="match status" value="1"/>
</dbReference>
<keyword evidence="2" id="KW-0121">Carboxypeptidase</keyword>
<evidence type="ECO:0000256" key="1">
    <source>
        <dbReference type="ARBA" id="ARBA00010233"/>
    </source>
</evidence>
<evidence type="ECO:0000256" key="4">
    <source>
        <dbReference type="ARBA" id="ARBA00022801"/>
    </source>
</evidence>
<reference evidence="10" key="1">
    <citation type="submission" date="2014-11" db="EMBL/GenBank/DDBJ databases">
        <title>Genome sequencing of Roseivirga sp. D-25.</title>
        <authorList>
            <person name="Selvaratnam C."/>
            <person name="Thevarajoo S."/>
            <person name="Goh K.M."/>
            <person name="Eee R."/>
            <person name="Chan K.-G."/>
            <person name="Chong C.S."/>
        </authorList>
    </citation>
    <scope>NUCLEOTIDE SEQUENCE [LARGE SCALE GENOMIC DNA]</scope>
    <source>
        <strain evidence="10">D-25</strain>
    </source>
</reference>
<dbReference type="OrthoDB" id="9807329at2"/>
<feature type="active site" description="Charge relay system" evidence="6">
    <location>
        <position position="269"/>
    </location>
</feature>
<keyword evidence="10" id="KW-1185">Reference proteome</keyword>
<dbReference type="GO" id="GO:0006508">
    <property type="term" value="P:proteolysis"/>
    <property type="evidence" value="ECO:0007669"/>
    <property type="project" value="UniProtKB-KW"/>
</dbReference>
<dbReference type="PATRIC" id="fig|1566026.4.peg.222"/>
<dbReference type="InterPro" id="IPR029062">
    <property type="entry name" value="Class_I_gatase-like"/>
</dbReference>
<evidence type="ECO:0000256" key="3">
    <source>
        <dbReference type="ARBA" id="ARBA00022670"/>
    </source>
</evidence>
<sequence>MFIPPLLSKGDKIAIVAPAKKIQSDLTFAVNTLTEWGLKPVLGEHVLATDHYFAGTDSQRLQDLQEALDNPEIKAILIARGGYGTTRILEQINWSNFLKNPKWICGFSDITSLITELNNRSVACIHGPLAVTLDWDELTTESLKSMLFEGKVNYNIPPHPLNQFGQANAELIGGNLSIICNSIGTSSEIQTKGKILFLEEVGEYIYHLDRMLVQLKRAGKLDDLAGVIIGDFSSMKDHKDSFGAEALEVIVRNLAGLNILIAYGFPLGHEKRNLSVYCGVPTTFDVSETGVSLNFDITSL</sequence>
<dbReference type="InterPro" id="IPR040449">
    <property type="entry name" value="Peptidase_S66_N"/>
</dbReference>
<feature type="domain" description="LD-carboxypeptidase C-terminal" evidence="8">
    <location>
        <begin position="169"/>
        <end position="283"/>
    </location>
</feature>
<dbReference type="PIRSF" id="PIRSF028757">
    <property type="entry name" value="LD-carboxypeptidase"/>
    <property type="match status" value="1"/>
</dbReference>
<dbReference type="PANTHER" id="PTHR30237:SF2">
    <property type="entry name" value="MUREIN TETRAPEPTIDE CARBOXYPEPTIDASE"/>
    <property type="match status" value="1"/>
</dbReference>
<evidence type="ECO:0000256" key="5">
    <source>
        <dbReference type="ARBA" id="ARBA00022825"/>
    </source>
</evidence>
<dbReference type="InterPro" id="IPR027478">
    <property type="entry name" value="LdcA_N"/>
</dbReference>
<dbReference type="SUPFAM" id="SSF141986">
    <property type="entry name" value="LD-carboxypeptidase A C-terminal domain-like"/>
    <property type="match status" value="1"/>
</dbReference>
<comment type="similarity">
    <text evidence="1">Belongs to the peptidase S66 family.</text>
</comment>
<proteinExistence type="inferred from homology"/>
<accession>A0A0L8AJK1</accession>
<dbReference type="RefSeq" id="WP_053223529.1">
    <property type="nucleotide sequence ID" value="NZ_JSVA01000010.1"/>
</dbReference>
<dbReference type="Pfam" id="PF02016">
    <property type="entry name" value="Peptidase_S66"/>
    <property type="match status" value="1"/>
</dbReference>
<dbReference type="InterPro" id="IPR040921">
    <property type="entry name" value="Peptidase_S66C"/>
</dbReference>
<dbReference type="InterPro" id="IPR003507">
    <property type="entry name" value="S66_fam"/>
</dbReference>
<dbReference type="CDD" id="cd07025">
    <property type="entry name" value="Peptidase_S66"/>
    <property type="match status" value="1"/>
</dbReference>
<dbReference type="GO" id="GO:0004180">
    <property type="term" value="F:carboxypeptidase activity"/>
    <property type="evidence" value="ECO:0007669"/>
    <property type="project" value="UniProtKB-KW"/>
</dbReference>
<evidence type="ECO:0000256" key="2">
    <source>
        <dbReference type="ARBA" id="ARBA00022645"/>
    </source>
</evidence>
<dbReference type="PANTHER" id="PTHR30237">
    <property type="entry name" value="MURAMOYLTETRAPEPTIDE CARBOXYPEPTIDASE"/>
    <property type="match status" value="1"/>
</dbReference>
<feature type="domain" description="LD-carboxypeptidase N-terminal" evidence="7">
    <location>
        <begin position="13"/>
        <end position="127"/>
    </location>
</feature>
<dbReference type="AlphaFoldDB" id="A0A0L8AJK1"/>
<dbReference type="Gene3D" id="3.40.50.10740">
    <property type="entry name" value="Class I glutamine amidotransferase-like"/>
    <property type="match status" value="1"/>
</dbReference>
<comment type="caution">
    <text evidence="9">The sequence shown here is derived from an EMBL/GenBank/DDBJ whole genome shotgun (WGS) entry which is preliminary data.</text>
</comment>
<evidence type="ECO:0000313" key="10">
    <source>
        <dbReference type="Proteomes" id="UP000036908"/>
    </source>
</evidence>
<protein>
    <recommendedName>
        <fullName evidence="11">LD-carboxypeptidase</fullName>
    </recommendedName>
</protein>
<organism evidence="9 10">
    <name type="scientific">Roseivirga seohaensis subsp. aquiponti</name>
    <dbReference type="NCBI Taxonomy" id="1566026"/>
    <lineage>
        <taxon>Bacteria</taxon>
        <taxon>Pseudomonadati</taxon>
        <taxon>Bacteroidota</taxon>
        <taxon>Cytophagia</taxon>
        <taxon>Cytophagales</taxon>
        <taxon>Roseivirgaceae</taxon>
        <taxon>Roseivirga</taxon>
    </lineage>
</organism>
<dbReference type="GO" id="GO:0008236">
    <property type="term" value="F:serine-type peptidase activity"/>
    <property type="evidence" value="ECO:0007669"/>
    <property type="project" value="UniProtKB-KW"/>
</dbReference>
<gene>
    <name evidence="9" type="ORF">OB69_09710</name>
</gene>
<dbReference type="EMBL" id="JSVA01000010">
    <property type="protein sequence ID" value="KOF02598.1"/>
    <property type="molecule type" value="Genomic_DNA"/>
</dbReference>
<dbReference type="Pfam" id="PF17676">
    <property type="entry name" value="Peptidase_S66C"/>
    <property type="match status" value="1"/>
</dbReference>
<feature type="active site" description="Nucleophile" evidence="6">
    <location>
        <position position="108"/>
    </location>
</feature>
<keyword evidence="5" id="KW-0720">Serine protease</keyword>
<dbReference type="Proteomes" id="UP000036908">
    <property type="component" value="Unassembled WGS sequence"/>
</dbReference>
<evidence type="ECO:0000259" key="8">
    <source>
        <dbReference type="Pfam" id="PF17676"/>
    </source>
</evidence>
<dbReference type="SUPFAM" id="SSF52317">
    <property type="entry name" value="Class I glutamine amidotransferase-like"/>
    <property type="match status" value="1"/>
</dbReference>
<dbReference type="InterPro" id="IPR027461">
    <property type="entry name" value="Carboxypeptidase_A_C_sf"/>
</dbReference>
<name>A0A0L8AJK1_9BACT</name>
<feature type="active site" description="Charge relay system" evidence="6">
    <location>
        <position position="199"/>
    </location>
</feature>
<evidence type="ECO:0008006" key="11">
    <source>
        <dbReference type="Google" id="ProtNLM"/>
    </source>
</evidence>
<evidence type="ECO:0000313" key="9">
    <source>
        <dbReference type="EMBL" id="KOF02598.1"/>
    </source>
</evidence>
<evidence type="ECO:0000259" key="7">
    <source>
        <dbReference type="Pfam" id="PF02016"/>
    </source>
</evidence>